<dbReference type="SUPFAM" id="SSF58100">
    <property type="entry name" value="Bacterial hemolysins"/>
    <property type="match status" value="1"/>
</dbReference>
<sequence length="345" mass="39532">MLAMAKSSISDSSSDGSGFDPLLGDLKEKKLNFRNSVSSLVAELRDVRRQLASKEDAFVRESLMKEAAETKAVRMEAEVGRLRGHLEERNWQLEASSCNKEQYQRDLDELRTQLAGTSTAADASAASAKAAQSQCLSLINELDEKNNALNRQKYQVSKLEEQLEFLQQNLKARETTQKQLRDDISRLEIDLMLSVVASAGWKEFELRKILEEASTKEFCIFNERLEAKNEEITKLRDEIGFLSTMWTGKALELESQLDKHQLVKEELKKKALKLEFCMQELQSQARKLQRMEENRDDTLREIKDQLPTKQCKFLDYIAKHNFWESSGFKFVLSVSMLVLAVFSKG</sequence>
<reference evidence="2" key="2">
    <citation type="submission" date="2023-04" db="EMBL/GenBank/DDBJ databases">
        <authorList>
            <person name="Bruccoleri R.E."/>
            <person name="Oakeley E.J."/>
            <person name="Faust A.-M."/>
            <person name="Dessus-Babus S."/>
            <person name="Altorfer M."/>
            <person name="Burckhardt D."/>
            <person name="Oertli M."/>
            <person name="Naumann U."/>
            <person name="Petersen F."/>
            <person name="Wong J."/>
        </authorList>
    </citation>
    <scope>NUCLEOTIDE SEQUENCE</scope>
    <source>
        <strain evidence="2">GSM-AAB239-AS_SAM_17_03QT</strain>
        <tissue evidence="2">Leaf</tissue>
    </source>
</reference>
<dbReference type="AlphaFoldDB" id="A0AAX6DGQ6"/>
<keyword evidence="1" id="KW-0175">Coiled coil</keyword>
<dbReference type="PANTHER" id="PTHR48145">
    <property type="entry name" value="NUCLEAR ENVELOPE-ASSOCIATED PROTEIN 1"/>
    <property type="match status" value="1"/>
</dbReference>
<name>A0AAX6DGQ6_IRIPA</name>
<feature type="coiled-coil region" evidence="1">
    <location>
        <begin position="93"/>
        <end position="183"/>
    </location>
</feature>
<dbReference type="PANTHER" id="PTHR48145:SF5">
    <property type="entry name" value="NUCLEAR ENVELOPE-ASSOCIATED PROTEIN 2"/>
    <property type="match status" value="1"/>
</dbReference>
<dbReference type="Proteomes" id="UP001140949">
    <property type="component" value="Unassembled WGS sequence"/>
</dbReference>
<organism evidence="2 3">
    <name type="scientific">Iris pallida</name>
    <name type="common">Sweet iris</name>
    <dbReference type="NCBI Taxonomy" id="29817"/>
    <lineage>
        <taxon>Eukaryota</taxon>
        <taxon>Viridiplantae</taxon>
        <taxon>Streptophyta</taxon>
        <taxon>Embryophyta</taxon>
        <taxon>Tracheophyta</taxon>
        <taxon>Spermatophyta</taxon>
        <taxon>Magnoliopsida</taxon>
        <taxon>Liliopsida</taxon>
        <taxon>Asparagales</taxon>
        <taxon>Iridaceae</taxon>
        <taxon>Iridoideae</taxon>
        <taxon>Irideae</taxon>
        <taxon>Iris</taxon>
    </lineage>
</organism>
<feature type="coiled-coil region" evidence="1">
    <location>
        <begin position="250"/>
        <end position="301"/>
    </location>
</feature>
<accession>A0AAX6DGQ6</accession>
<proteinExistence type="predicted"/>
<evidence type="ECO:0000313" key="2">
    <source>
        <dbReference type="EMBL" id="KAJ6790928.1"/>
    </source>
</evidence>
<keyword evidence="3" id="KW-1185">Reference proteome</keyword>
<dbReference type="InterPro" id="IPR049932">
    <property type="entry name" value="NEAP1-4"/>
</dbReference>
<reference evidence="2" key="1">
    <citation type="journal article" date="2023" name="GigaByte">
        <title>Genome assembly of the bearded iris, Iris pallida Lam.</title>
        <authorList>
            <person name="Bruccoleri R.E."/>
            <person name="Oakeley E.J."/>
            <person name="Faust A.M.E."/>
            <person name="Altorfer M."/>
            <person name="Dessus-Babus S."/>
            <person name="Burckhardt D."/>
            <person name="Oertli M."/>
            <person name="Naumann U."/>
            <person name="Petersen F."/>
            <person name="Wong J."/>
        </authorList>
    </citation>
    <scope>NUCLEOTIDE SEQUENCE</scope>
    <source>
        <strain evidence="2">GSM-AAB239-AS_SAM_17_03QT</strain>
    </source>
</reference>
<evidence type="ECO:0000256" key="1">
    <source>
        <dbReference type="SAM" id="Coils"/>
    </source>
</evidence>
<evidence type="ECO:0000313" key="3">
    <source>
        <dbReference type="Proteomes" id="UP001140949"/>
    </source>
</evidence>
<dbReference type="EMBL" id="JANAVB010044819">
    <property type="protein sequence ID" value="KAJ6790928.1"/>
    <property type="molecule type" value="Genomic_DNA"/>
</dbReference>
<comment type="caution">
    <text evidence="2">The sequence shown here is derived from an EMBL/GenBank/DDBJ whole genome shotgun (WGS) entry which is preliminary data.</text>
</comment>
<gene>
    <name evidence="2" type="ORF">M6B38_246695</name>
</gene>
<protein>
    <submittedName>
        <fullName evidence="2">Myosin-11-like</fullName>
    </submittedName>
</protein>